<comment type="caution">
    <text evidence="8">The sequence shown here is derived from an EMBL/GenBank/DDBJ whole genome shotgun (WGS) entry which is preliminary data.</text>
</comment>
<keyword evidence="6" id="KW-0732">Signal</keyword>
<dbReference type="OrthoDB" id="9807055at2"/>
<evidence type="ECO:0000256" key="4">
    <source>
        <dbReference type="ARBA" id="ARBA00022807"/>
    </source>
</evidence>
<evidence type="ECO:0000313" key="8">
    <source>
        <dbReference type="EMBL" id="TSJ42287.1"/>
    </source>
</evidence>
<evidence type="ECO:0000256" key="1">
    <source>
        <dbReference type="ARBA" id="ARBA00007074"/>
    </source>
</evidence>
<evidence type="ECO:0000256" key="2">
    <source>
        <dbReference type="ARBA" id="ARBA00022670"/>
    </source>
</evidence>
<keyword evidence="4" id="KW-0788">Thiol protease</keyword>
<accession>A0A556MQT9</accession>
<organism evidence="8 9">
    <name type="scientific">Fluviicola chungangensis</name>
    <dbReference type="NCBI Taxonomy" id="2597671"/>
    <lineage>
        <taxon>Bacteria</taxon>
        <taxon>Pseudomonadati</taxon>
        <taxon>Bacteroidota</taxon>
        <taxon>Flavobacteriia</taxon>
        <taxon>Flavobacteriales</taxon>
        <taxon>Crocinitomicaceae</taxon>
        <taxon>Fluviicola</taxon>
    </lineage>
</organism>
<feature type="domain" description="NlpC/P60" evidence="7">
    <location>
        <begin position="61"/>
        <end position="190"/>
    </location>
</feature>
<evidence type="ECO:0000256" key="5">
    <source>
        <dbReference type="SAM" id="MobiDB-lite"/>
    </source>
</evidence>
<dbReference type="Gene3D" id="3.90.1720.10">
    <property type="entry name" value="endopeptidase domain like (from Nostoc punctiforme)"/>
    <property type="match status" value="1"/>
</dbReference>
<dbReference type="PANTHER" id="PTHR47053:SF1">
    <property type="entry name" value="MUREIN DD-ENDOPEPTIDASE MEPH-RELATED"/>
    <property type="match status" value="1"/>
</dbReference>
<dbReference type="PANTHER" id="PTHR47053">
    <property type="entry name" value="MUREIN DD-ENDOPEPTIDASE MEPH-RELATED"/>
    <property type="match status" value="1"/>
</dbReference>
<comment type="similarity">
    <text evidence="1">Belongs to the peptidase C40 family.</text>
</comment>
<dbReference type="InterPro" id="IPR000064">
    <property type="entry name" value="NLP_P60_dom"/>
</dbReference>
<sequence length="198" mass="21488">MSLKTYIFSIAVILMSNAIQAQTATGSLPQKSQVSPDTLSKKGNTSASQAITSGDSAPKINKQVEEIIQFAKKFLGTPYHYAGSTPSGFDCSGFIYYVMGNFGMRLSRSSPGIAEFGKTVKLSELQPGDLMFFKGRNTRSSGVGHVAMVVEVKEGIIKFIHSSTSRGVIIDTFNNSGYYVPRYLKSKRLDYGGITPKN</sequence>
<name>A0A556MQT9_9FLAO</name>
<evidence type="ECO:0000256" key="6">
    <source>
        <dbReference type="SAM" id="SignalP"/>
    </source>
</evidence>
<dbReference type="GO" id="GO:0006508">
    <property type="term" value="P:proteolysis"/>
    <property type="evidence" value="ECO:0007669"/>
    <property type="project" value="UniProtKB-KW"/>
</dbReference>
<dbReference type="Pfam" id="PF00877">
    <property type="entry name" value="NLPC_P60"/>
    <property type="match status" value="1"/>
</dbReference>
<proteinExistence type="inferred from homology"/>
<feature type="signal peptide" evidence="6">
    <location>
        <begin position="1"/>
        <end position="21"/>
    </location>
</feature>
<keyword evidence="9" id="KW-1185">Reference proteome</keyword>
<keyword evidence="2" id="KW-0645">Protease</keyword>
<feature type="region of interest" description="Disordered" evidence="5">
    <location>
        <begin position="26"/>
        <end position="54"/>
    </location>
</feature>
<dbReference type="AlphaFoldDB" id="A0A556MQT9"/>
<reference evidence="8 9" key="1">
    <citation type="submission" date="2019-07" db="EMBL/GenBank/DDBJ databases">
        <authorList>
            <person name="Huq M.A."/>
        </authorList>
    </citation>
    <scope>NUCLEOTIDE SEQUENCE [LARGE SCALE GENOMIC DNA]</scope>
    <source>
        <strain evidence="8 9">MAH-3</strain>
    </source>
</reference>
<evidence type="ECO:0000313" key="9">
    <source>
        <dbReference type="Proteomes" id="UP000316008"/>
    </source>
</evidence>
<dbReference type="Proteomes" id="UP000316008">
    <property type="component" value="Unassembled WGS sequence"/>
</dbReference>
<evidence type="ECO:0000256" key="3">
    <source>
        <dbReference type="ARBA" id="ARBA00022801"/>
    </source>
</evidence>
<dbReference type="SUPFAM" id="SSF54001">
    <property type="entry name" value="Cysteine proteinases"/>
    <property type="match status" value="1"/>
</dbReference>
<dbReference type="InterPro" id="IPR051202">
    <property type="entry name" value="Peptidase_C40"/>
</dbReference>
<protein>
    <submittedName>
        <fullName evidence="8">NlpC/P60 family protein</fullName>
    </submittedName>
</protein>
<dbReference type="InterPro" id="IPR038765">
    <property type="entry name" value="Papain-like_cys_pep_sf"/>
</dbReference>
<feature type="chain" id="PRO_5021929408" evidence="6">
    <location>
        <begin position="22"/>
        <end position="198"/>
    </location>
</feature>
<keyword evidence="3" id="KW-0378">Hydrolase</keyword>
<gene>
    <name evidence="8" type="ORF">FO442_10995</name>
</gene>
<evidence type="ECO:0000259" key="7">
    <source>
        <dbReference type="PROSITE" id="PS51935"/>
    </source>
</evidence>
<dbReference type="EMBL" id="VLPL01000005">
    <property type="protein sequence ID" value="TSJ42287.1"/>
    <property type="molecule type" value="Genomic_DNA"/>
</dbReference>
<dbReference type="PROSITE" id="PS51935">
    <property type="entry name" value="NLPC_P60"/>
    <property type="match status" value="1"/>
</dbReference>
<dbReference type="GO" id="GO:0008234">
    <property type="term" value="F:cysteine-type peptidase activity"/>
    <property type="evidence" value="ECO:0007669"/>
    <property type="project" value="UniProtKB-KW"/>
</dbReference>